<dbReference type="GO" id="GO:0031179">
    <property type="term" value="P:peptide modification"/>
    <property type="evidence" value="ECO:0007669"/>
    <property type="project" value="InterPro"/>
</dbReference>
<dbReference type="PANTHER" id="PTHR12736">
    <property type="entry name" value="LANC-LIKE PROTEIN"/>
    <property type="match status" value="1"/>
</dbReference>
<dbReference type="GO" id="GO:0005524">
    <property type="term" value="F:ATP binding"/>
    <property type="evidence" value="ECO:0007669"/>
    <property type="project" value="InterPro"/>
</dbReference>
<proteinExistence type="predicted"/>
<keyword evidence="5" id="KW-1185">Reference proteome</keyword>
<dbReference type="KEGG" id="sace:GIY23_13515"/>
<dbReference type="InterPro" id="IPR000719">
    <property type="entry name" value="Prot_kinase_dom"/>
</dbReference>
<evidence type="ECO:0000313" key="4">
    <source>
        <dbReference type="EMBL" id="QGK70403.1"/>
    </source>
</evidence>
<dbReference type="PANTHER" id="PTHR12736:SF7">
    <property type="entry name" value="LANC-LIKE PROTEIN 3"/>
    <property type="match status" value="1"/>
</dbReference>
<evidence type="ECO:0000313" key="5">
    <source>
        <dbReference type="Proteomes" id="UP000371041"/>
    </source>
</evidence>
<dbReference type="SMART" id="SM00220">
    <property type="entry name" value="S_TKc"/>
    <property type="match status" value="1"/>
</dbReference>
<dbReference type="InterPro" id="IPR057929">
    <property type="entry name" value="RamC_N"/>
</dbReference>
<feature type="domain" description="Protein kinase" evidence="3">
    <location>
        <begin position="260"/>
        <end position="528"/>
    </location>
</feature>
<sequence>MGEVPSDCPGPDTERCTGDAPKAPVRPFDAEFHFSVVNSGNATATDDSVLSDSLEAALRTTSTRERWTVTNGGPWCAATPEEGVRRTQGWKLHVSATPVSAPDVLDRALPVLLEAHSPFKFTASRNHLAMLNDRHTSRGHSGKFLTVYPDSDQEAVELAERLHEATDGLAGPRVLSDRPYRPESLVHYRYGAFVEQRRLSHDGFYAWVIEDPEGNPVEDKRVGQYVPPDWVTCPFPNPPAAKSGDQPRPHSNGVLIGDRFLAKEAIRHTNRGGVYRATDTETGEKVIVKEARPHVGTDRTGCDERDRLRTEARALEHLAPSGLSPRVISLFEQATHVFLAEEHIPGTPMRNWVEERIRSNGWRQAIPDTEPMARRVVSLLRGVHDAGMVVRDFTPNNIMVLPDGELRLIDLELAVPVADSEVPGHVGTPGFSAPEQLRGAAPDPRADFFSLGATLCFLAIGDAPVLVEDSGPGQRSPHEALTEWLTARWHGTGLPDAHRTLVLDLMRPEPADRPTAVDAATVLREPRSTASPRSPHRLAAENAEHAIDGLAEHLLATMQPDADRLWPVSCAHGSPDPCSVQHGAAGVLGVLTRCRALGVADTARLDHALATAGDWITARMRTTDGRPPGLYFGEAGIAWALHDAAEQLGDERLAAESRSVAARLPVAALNPDITHGTAGIGLTLLRLWQRTGDPELLANAAKSADHLVASALDGPDGLSWATPAEAHSKLAGRRYHGFAHGTAGVGYFLAATAEATGDDTYRAVATRAGETLLHHAIPDSDMGLWGAGTGDPATAPHWCHGASGIGTFLARLYRLTGDDRYRTWATMSARAVVESSSRGVLAQCHGLSGNAEFLLDLHEITGDRSFMDDAHRVARLVHSSRTYQDSRVVFPDERGGLTSTWGDGMPGVLSFLLRLVHGGGRMWMVDPATHGSTT</sequence>
<dbReference type="SMART" id="SM01260">
    <property type="entry name" value="LANC_like"/>
    <property type="match status" value="1"/>
</dbReference>
<evidence type="ECO:0000256" key="1">
    <source>
        <dbReference type="PIRSR" id="PIRSR607822-1"/>
    </source>
</evidence>
<dbReference type="CDD" id="cd14014">
    <property type="entry name" value="STKc_PknB_like"/>
    <property type="match status" value="1"/>
</dbReference>
<evidence type="ECO:0000256" key="2">
    <source>
        <dbReference type="SAM" id="MobiDB-lite"/>
    </source>
</evidence>
<feature type="binding site" evidence="1">
    <location>
        <position position="844"/>
    </location>
    <ligand>
        <name>Zn(2+)</name>
        <dbReference type="ChEBI" id="CHEBI:29105"/>
    </ligand>
</feature>
<dbReference type="AlphaFoldDB" id="A0A5Q3Q7R6"/>
<dbReference type="Gene3D" id="3.30.200.20">
    <property type="entry name" value="Phosphorylase Kinase, domain 1"/>
    <property type="match status" value="1"/>
</dbReference>
<dbReference type="Gene3D" id="1.50.10.20">
    <property type="match status" value="1"/>
</dbReference>
<dbReference type="InterPro" id="IPR011009">
    <property type="entry name" value="Kinase-like_dom_sf"/>
</dbReference>
<dbReference type="Pfam" id="PF25816">
    <property type="entry name" value="RamC_N"/>
    <property type="match status" value="1"/>
</dbReference>
<gene>
    <name evidence="4" type="ORF">GIY23_13515</name>
</gene>
<feature type="region of interest" description="Disordered" evidence="2">
    <location>
        <begin position="1"/>
        <end position="22"/>
    </location>
</feature>
<dbReference type="EMBL" id="CP045929">
    <property type="protein sequence ID" value="QGK70403.1"/>
    <property type="molecule type" value="Genomic_DNA"/>
</dbReference>
<dbReference type="GO" id="GO:0046872">
    <property type="term" value="F:metal ion binding"/>
    <property type="evidence" value="ECO:0007669"/>
    <property type="project" value="UniProtKB-KW"/>
</dbReference>
<dbReference type="GO" id="GO:0005886">
    <property type="term" value="C:plasma membrane"/>
    <property type="evidence" value="ECO:0007669"/>
    <property type="project" value="TreeGrafter"/>
</dbReference>
<feature type="binding site" evidence="1">
    <location>
        <position position="845"/>
    </location>
    <ligand>
        <name>Zn(2+)</name>
        <dbReference type="ChEBI" id="CHEBI:29105"/>
    </ligand>
</feature>
<dbReference type="Proteomes" id="UP000371041">
    <property type="component" value="Chromosome"/>
</dbReference>
<dbReference type="SUPFAM" id="SSF56112">
    <property type="entry name" value="Protein kinase-like (PK-like)"/>
    <property type="match status" value="1"/>
</dbReference>
<keyword evidence="1" id="KW-0479">Metal-binding</keyword>
<reference evidence="5" key="1">
    <citation type="submission" date="2019-11" db="EMBL/GenBank/DDBJ databases">
        <title>The complete genome sequence of Saccharopolyspora sp. E2A.</title>
        <authorList>
            <person name="Zhang G."/>
        </authorList>
    </citation>
    <scope>NUCLEOTIDE SEQUENCE [LARGE SCALE GENOMIC DNA]</scope>
    <source>
        <strain evidence="5">E2A</strain>
    </source>
</reference>
<dbReference type="SUPFAM" id="SSF158745">
    <property type="entry name" value="LanC-like"/>
    <property type="match status" value="1"/>
</dbReference>
<dbReference type="Pfam" id="PF00069">
    <property type="entry name" value="Pkinase"/>
    <property type="match status" value="1"/>
</dbReference>
<evidence type="ECO:0000259" key="3">
    <source>
        <dbReference type="PROSITE" id="PS50011"/>
    </source>
</evidence>
<dbReference type="GO" id="GO:0004672">
    <property type="term" value="F:protein kinase activity"/>
    <property type="evidence" value="ECO:0007669"/>
    <property type="project" value="InterPro"/>
</dbReference>
<dbReference type="Gene3D" id="1.10.510.10">
    <property type="entry name" value="Transferase(Phosphotransferase) domain 1"/>
    <property type="match status" value="1"/>
</dbReference>
<dbReference type="NCBIfam" id="NF038150">
    <property type="entry name" value="lanthi_synth_IV"/>
    <property type="match status" value="1"/>
</dbReference>
<keyword evidence="1" id="KW-0862">Zinc</keyword>
<dbReference type="InterPro" id="IPR058053">
    <property type="entry name" value="RamC_C"/>
</dbReference>
<name>A0A5Q3Q7R6_9PSEU</name>
<dbReference type="PRINTS" id="PR01950">
    <property type="entry name" value="LANCSUPER"/>
</dbReference>
<dbReference type="RefSeq" id="WP_154076986.1">
    <property type="nucleotide sequence ID" value="NZ_CP045929.1"/>
</dbReference>
<dbReference type="CDD" id="cd04791">
    <property type="entry name" value="LanC_SerThrkinase"/>
    <property type="match status" value="1"/>
</dbReference>
<dbReference type="Pfam" id="PF05147">
    <property type="entry name" value="LANC_like"/>
    <property type="match status" value="1"/>
</dbReference>
<dbReference type="PROSITE" id="PS50011">
    <property type="entry name" value="PROTEIN_KINASE_DOM"/>
    <property type="match status" value="1"/>
</dbReference>
<feature type="binding site" evidence="1">
    <location>
        <position position="799"/>
    </location>
    <ligand>
        <name>Zn(2+)</name>
        <dbReference type="ChEBI" id="CHEBI:29105"/>
    </ligand>
</feature>
<protein>
    <recommendedName>
        <fullName evidence="3">Protein kinase domain-containing protein</fullName>
    </recommendedName>
</protein>
<accession>A0A5Q3Q7R6</accession>
<organism evidence="4 5">
    <name type="scientific">Allosaccharopolyspora coralli</name>
    <dbReference type="NCBI Taxonomy" id="2665642"/>
    <lineage>
        <taxon>Bacteria</taxon>
        <taxon>Bacillati</taxon>
        <taxon>Actinomycetota</taxon>
        <taxon>Actinomycetes</taxon>
        <taxon>Pseudonocardiales</taxon>
        <taxon>Pseudonocardiaceae</taxon>
        <taxon>Allosaccharopolyspora</taxon>
    </lineage>
</organism>
<dbReference type="InterPro" id="IPR007822">
    <property type="entry name" value="LANC-like"/>
</dbReference>